<keyword evidence="2" id="KW-1185">Reference proteome</keyword>
<evidence type="ECO:0000313" key="2">
    <source>
        <dbReference type="Proteomes" id="UP001055811"/>
    </source>
</evidence>
<evidence type="ECO:0000313" key="1">
    <source>
        <dbReference type="EMBL" id="KAI3724752.1"/>
    </source>
</evidence>
<reference evidence="1 2" key="2">
    <citation type="journal article" date="2022" name="Mol. Ecol. Resour.">
        <title>The genomes of chicory, endive, great burdock and yacon provide insights into Asteraceae paleo-polyploidization history and plant inulin production.</title>
        <authorList>
            <person name="Fan W."/>
            <person name="Wang S."/>
            <person name="Wang H."/>
            <person name="Wang A."/>
            <person name="Jiang F."/>
            <person name="Liu H."/>
            <person name="Zhao H."/>
            <person name="Xu D."/>
            <person name="Zhang Y."/>
        </authorList>
    </citation>
    <scope>NUCLEOTIDE SEQUENCE [LARGE SCALE GENOMIC DNA]</scope>
    <source>
        <strain evidence="2">cv. Punajuju</strain>
        <tissue evidence="1">Leaves</tissue>
    </source>
</reference>
<accession>A0ACB9BRY2</accession>
<proteinExistence type="predicted"/>
<name>A0ACB9BRY2_CICIN</name>
<reference evidence="2" key="1">
    <citation type="journal article" date="2022" name="Mol. Ecol. Resour.">
        <title>The genomes of chicory, endive, great burdock and yacon provide insights into Asteraceae palaeo-polyploidization history and plant inulin production.</title>
        <authorList>
            <person name="Fan W."/>
            <person name="Wang S."/>
            <person name="Wang H."/>
            <person name="Wang A."/>
            <person name="Jiang F."/>
            <person name="Liu H."/>
            <person name="Zhao H."/>
            <person name="Xu D."/>
            <person name="Zhang Y."/>
        </authorList>
    </citation>
    <scope>NUCLEOTIDE SEQUENCE [LARGE SCALE GENOMIC DNA]</scope>
    <source>
        <strain evidence="2">cv. Punajuju</strain>
    </source>
</reference>
<protein>
    <submittedName>
        <fullName evidence="1">Uncharacterized protein</fullName>
    </submittedName>
</protein>
<dbReference type="Proteomes" id="UP001055811">
    <property type="component" value="Linkage Group LG06"/>
</dbReference>
<comment type="caution">
    <text evidence="1">The sequence shown here is derived from an EMBL/GenBank/DDBJ whole genome shotgun (WGS) entry which is preliminary data.</text>
</comment>
<organism evidence="1 2">
    <name type="scientific">Cichorium intybus</name>
    <name type="common">Chicory</name>
    <dbReference type="NCBI Taxonomy" id="13427"/>
    <lineage>
        <taxon>Eukaryota</taxon>
        <taxon>Viridiplantae</taxon>
        <taxon>Streptophyta</taxon>
        <taxon>Embryophyta</taxon>
        <taxon>Tracheophyta</taxon>
        <taxon>Spermatophyta</taxon>
        <taxon>Magnoliopsida</taxon>
        <taxon>eudicotyledons</taxon>
        <taxon>Gunneridae</taxon>
        <taxon>Pentapetalae</taxon>
        <taxon>asterids</taxon>
        <taxon>campanulids</taxon>
        <taxon>Asterales</taxon>
        <taxon>Asteraceae</taxon>
        <taxon>Cichorioideae</taxon>
        <taxon>Cichorieae</taxon>
        <taxon>Cichoriinae</taxon>
        <taxon>Cichorium</taxon>
    </lineage>
</organism>
<dbReference type="EMBL" id="CM042014">
    <property type="protein sequence ID" value="KAI3724752.1"/>
    <property type="molecule type" value="Genomic_DNA"/>
</dbReference>
<gene>
    <name evidence="1" type="ORF">L2E82_36540</name>
</gene>
<sequence length="87" mass="9804">MDVAYLQQTKCVFNFNPIYSSTHSRPVSVPCKVAIINSRDYQQNARRSFRSMCLASSSDTLVSGKSSSLTVTSKKDKEFEEEEDLKS</sequence>